<dbReference type="InterPro" id="IPR025714">
    <property type="entry name" value="Methyltranfer_dom"/>
</dbReference>
<dbReference type="InterPro" id="IPR050723">
    <property type="entry name" value="CFA/CMAS"/>
</dbReference>
<evidence type="ECO:0000259" key="2">
    <source>
        <dbReference type="Pfam" id="PF13847"/>
    </source>
</evidence>
<evidence type="ECO:0000313" key="3">
    <source>
        <dbReference type="EMBL" id="MFC3705241.1"/>
    </source>
</evidence>
<evidence type="ECO:0000259" key="1">
    <source>
        <dbReference type="Pfam" id="PF10119"/>
    </source>
</evidence>
<dbReference type="GO" id="GO:0032259">
    <property type="term" value="P:methylation"/>
    <property type="evidence" value="ECO:0007669"/>
    <property type="project" value="UniProtKB-KW"/>
</dbReference>
<dbReference type="SUPFAM" id="SSF53335">
    <property type="entry name" value="S-adenosyl-L-methionine-dependent methyltransferases"/>
    <property type="match status" value="1"/>
</dbReference>
<keyword evidence="4" id="KW-1185">Reference proteome</keyword>
<dbReference type="InterPro" id="IPR029063">
    <property type="entry name" value="SAM-dependent_MTases_sf"/>
</dbReference>
<organism evidence="3 4">
    <name type="scientific">Devosia honganensis</name>
    <dbReference type="NCBI Taxonomy" id="1610527"/>
    <lineage>
        <taxon>Bacteria</taxon>
        <taxon>Pseudomonadati</taxon>
        <taxon>Pseudomonadota</taxon>
        <taxon>Alphaproteobacteria</taxon>
        <taxon>Hyphomicrobiales</taxon>
        <taxon>Devosiaceae</taxon>
        <taxon>Devosia</taxon>
    </lineage>
</organism>
<dbReference type="Pfam" id="PF13847">
    <property type="entry name" value="Methyltransf_31"/>
    <property type="match status" value="1"/>
</dbReference>
<protein>
    <submittedName>
        <fullName evidence="3">Methyltransferase regulatory domain-containing protein</fullName>
    </submittedName>
</protein>
<sequence length="458" mass="48648">MARAHAGYLTETPYIAQFWREHAPLWLGATLAALGRSAPARSGTRWCELGCGPGVGLLIHAASNPSIDFHGVDINPDHIDEARDLARAAGIGNAQFHLADFSAAGALPDFDYIISQGVYSWVSPEVRAAIRAFMGRKLRPGGVALLHYLSTPGASDLVALHGLFRALHRQPGATLEGAVEQGRAIIETLLANKAGYFTAHPAAAYKARQLATDALNYAIHDYLNDFYAPQPSARVMQEMGEVGLHFAGSAVPENNIDDFSVPQGLRALFARQASPELRETVRDLAGNQFSRMDLYLRDGAPLSADRHFAALHRLRFRALPGLPPEGRVTFSSLIGPIEGPADVFGPVLSRLARQEAVSYAQIEALPALAGSPALANQILHSLMGAGAIHPEADPMPAPDAARRLNAVLLERHRQGGFVPALAAPALGSGLSLDKALLDDLAAGKPVPAAVARLLPDPA</sequence>
<dbReference type="RefSeq" id="WP_380097011.1">
    <property type="nucleotide sequence ID" value="NZ_JBHRYD010000009.1"/>
</dbReference>
<proteinExistence type="predicted"/>
<dbReference type="Pfam" id="PF10119">
    <property type="entry name" value="MethyTransf_Reg"/>
    <property type="match status" value="1"/>
</dbReference>
<evidence type="ECO:0000313" key="4">
    <source>
        <dbReference type="Proteomes" id="UP001595613"/>
    </source>
</evidence>
<feature type="domain" description="Methyltransferase regulatory" evidence="1">
    <location>
        <begin position="216"/>
        <end position="297"/>
    </location>
</feature>
<dbReference type="InterPro" id="IPR018773">
    <property type="entry name" value="MeTrfase_reg_dom_prd"/>
</dbReference>
<name>A0ABV7X329_9HYPH</name>
<dbReference type="Gene3D" id="3.40.50.150">
    <property type="entry name" value="Vaccinia Virus protein VP39"/>
    <property type="match status" value="1"/>
</dbReference>
<dbReference type="CDD" id="cd02440">
    <property type="entry name" value="AdoMet_MTases"/>
    <property type="match status" value="1"/>
</dbReference>
<dbReference type="PANTHER" id="PTHR43667">
    <property type="entry name" value="CYCLOPROPANE-FATTY-ACYL-PHOSPHOLIPID SYNTHASE"/>
    <property type="match status" value="1"/>
</dbReference>
<keyword evidence="3" id="KW-0489">Methyltransferase</keyword>
<comment type="caution">
    <text evidence="3">The sequence shown here is derived from an EMBL/GenBank/DDBJ whole genome shotgun (WGS) entry which is preliminary data.</text>
</comment>
<dbReference type="Proteomes" id="UP001595613">
    <property type="component" value="Unassembled WGS sequence"/>
</dbReference>
<dbReference type="GO" id="GO:0008168">
    <property type="term" value="F:methyltransferase activity"/>
    <property type="evidence" value="ECO:0007669"/>
    <property type="project" value="UniProtKB-KW"/>
</dbReference>
<dbReference type="EMBL" id="JBHRYD010000009">
    <property type="protein sequence ID" value="MFC3705241.1"/>
    <property type="molecule type" value="Genomic_DNA"/>
</dbReference>
<gene>
    <name evidence="3" type="ORF">ACFOOL_10785</name>
</gene>
<feature type="domain" description="Methyltransferase" evidence="2">
    <location>
        <begin position="42"/>
        <end position="147"/>
    </location>
</feature>
<dbReference type="PANTHER" id="PTHR43667:SF2">
    <property type="entry name" value="FATTY ACID C-METHYL TRANSFERASE"/>
    <property type="match status" value="1"/>
</dbReference>
<keyword evidence="3" id="KW-0808">Transferase</keyword>
<reference evidence="4" key="1">
    <citation type="journal article" date="2019" name="Int. J. Syst. Evol. Microbiol.">
        <title>The Global Catalogue of Microorganisms (GCM) 10K type strain sequencing project: providing services to taxonomists for standard genome sequencing and annotation.</title>
        <authorList>
            <consortium name="The Broad Institute Genomics Platform"/>
            <consortium name="The Broad Institute Genome Sequencing Center for Infectious Disease"/>
            <person name="Wu L."/>
            <person name="Ma J."/>
        </authorList>
    </citation>
    <scope>NUCLEOTIDE SEQUENCE [LARGE SCALE GENOMIC DNA]</scope>
    <source>
        <strain evidence="4">KCTC 42281</strain>
    </source>
</reference>
<accession>A0ABV7X329</accession>